<gene>
    <name evidence="2" type="ORF">KTH90_02320</name>
</gene>
<dbReference type="Pfam" id="PF01944">
    <property type="entry name" value="SpoIIM"/>
    <property type="match status" value="1"/>
</dbReference>
<feature type="transmembrane region" description="Helical" evidence="1">
    <location>
        <begin position="73"/>
        <end position="97"/>
    </location>
</feature>
<protein>
    <submittedName>
        <fullName evidence="2">Stage II sporulation protein M</fullName>
    </submittedName>
</protein>
<keyword evidence="1" id="KW-0472">Membrane</keyword>
<dbReference type="Proteomes" id="UP001314681">
    <property type="component" value="Unassembled WGS sequence"/>
</dbReference>
<evidence type="ECO:0000256" key="1">
    <source>
        <dbReference type="SAM" id="Phobius"/>
    </source>
</evidence>
<accession>A0ABS6K2W1</accession>
<dbReference type="EMBL" id="JAHQCX010000001">
    <property type="protein sequence ID" value="MBU9724842.1"/>
    <property type="molecule type" value="Genomic_DNA"/>
</dbReference>
<feature type="transmembrane region" description="Helical" evidence="1">
    <location>
        <begin position="168"/>
        <end position="192"/>
    </location>
</feature>
<comment type="caution">
    <text evidence="2">The sequence shown here is derived from an EMBL/GenBank/DDBJ whole genome shotgun (WGS) entry which is preliminary data.</text>
</comment>
<feature type="transmembrane region" description="Helical" evidence="1">
    <location>
        <begin position="118"/>
        <end position="141"/>
    </location>
</feature>
<dbReference type="InterPro" id="IPR002798">
    <property type="entry name" value="SpoIIM-like"/>
</dbReference>
<evidence type="ECO:0000313" key="3">
    <source>
        <dbReference type="Proteomes" id="UP001314681"/>
    </source>
</evidence>
<evidence type="ECO:0000313" key="2">
    <source>
        <dbReference type="EMBL" id="MBU9724842.1"/>
    </source>
</evidence>
<sequence length="204" mass="22967">MQIFRTGKTAVNKKLFILLFMAGLIGGVLFANLFGKNYLNQTGILSDYFLSKYKYMEIDYGNLFFYILGKRSVGILFLWIMGVTVLGCPAVWLYLVWYGFSAGMILSMSVMKFGVKGLMLCVGGILPQYVVYVPLLIFFLVKVHGMSAQLYYGKYLSGSSYQPKKQLIVPYILVLVMTMGGILAGTFLETYVNTGFLKLILKNF</sequence>
<name>A0ABS6K2W1_9FIRM</name>
<organism evidence="2 3">
    <name type="scientific">Diplocloster modestus</name>
    <dbReference type="NCBI Taxonomy" id="2850322"/>
    <lineage>
        <taxon>Bacteria</taxon>
        <taxon>Bacillati</taxon>
        <taxon>Bacillota</taxon>
        <taxon>Clostridia</taxon>
        <taxon>Lachnospirales</taxon>
        <taxon>Lachnospiraceae</taxon>
        <taxon>Diplocloster</taxon>
    </lineage>
</organism>
<keyword evidence="1" id="KW-1133">Transmembrane helix</keyword>
<keyword evidence="1" id="KW-0812">Transmembrane</keyword>
<dbReference type="RefSeq" id="WP_158352647.1">
    <property type="nucleotide sequence ID" value="NZ_JAHQCX010000001.1"/>
</dbReference>
<proteinExistence type="predicted"/>
<keyword evidence="3" id="KW-1185">Reference proteome</keyword>
<feature type="transmembrane region" description="Helical" evidence="1">
    <location>
        <begin position="15"/>
        <end position="35"/>
    </location>
</feature>
<reference evidence="2 3" key="1">
    <citation type="submission" date="2021-06" db="EMBL/GenBank/DDBJ databases">
        <title>Description of novel taxa of the family Lachnospiraceae.</title>
        <authorList>
            <person name="Chaplin A.V."/>
            <person name="Sokolova S.R."/>
            <person name="Pikina A.P."/>
            <person name="Korzhanova M."/>
            <person name="Belova V."/>
            <person name="Korostin D."/>
            <person name="Efimov B.A."/>
        </authorList>
    </citation>
    <scope>NUCLEOTIDE SEQUENCE [LARGE SCALE GENOMIC DNA]</scope>
    <source>
        <strain evidence="2 3">ASD4241</strain>
    </source>
</reference>